<evidence type="ECO:0000256" key="2">
    <source>
        <dbReference type="ARBA" id="ARBA00022473"/>
    </source>
</evidence>
<feature type="coiled-coil region" evidence="6">
    <location>
        <begin position="339"/>
        <end position="373"/>
    </location>
</feature>
<keyword evidence="4 6" id="KW-0175">Coiled coil</keyword>
<organism evidence="7 8">
    <name type="scientific">Paspalum notatum var. saurae</name>
    <dbReference type="NCBI Taxonomy" id="547442"/>
    <lineage>
        <taxon>Eukaryota</taxon>
        <taxon>Viridiplantae</taxon>
        <taxon>Streptophyta</taxon>
        <taxon>Embryophyta</taxon>
        <taxon>Tracheophyta</taxon>
        <taxon>Spermatophyta</taxon>
        <taxon>Magnoliopsida</taxon>
        <taxon>Liliopsida</taxon>
        <taxon>Poales</taxon>
        <taxon>Poaceae</taxon>
        <taxon>PACMAD clade</taxon>
        <taxon>Panicoideae</taxon>
        <taxon>Andropogonodae</taxon>
        <taxon>Paspaleae</taxon>
        <taxon>Paspalinae</taxon>
        <taxon>Paspalum</taxon>
    </lineage>
</organism>
<evidence type="ECO:0000313" key="7">
    <source>
        <dbReference type="EMBL" id="WVZ88818.1"/>
    </source>
</evidence>
<dbReference type="EMBL" id="CP144752">
    <property type="protein sequence ID" value="WVZ88818.1"/>
    <property type="molecule type" value="Genomic_DNA"/>
</dbReference>
<dbReference type="PANTHER" id="PTHR33405">
    <property type="entry name" value="PROTEIN FLX-LIKE 2"/>
    <property type="match status" value="1"/>
</dbReference>
<evidence type="ECO:0000313" key="8">
    <source>
        <dbReference type="Proteomes" id="UP001341281"/>
    </source>
</evidence>
<keyword evidence="5" id="KW-0287">Flowering</keyword>
<keyword evidence="2" id="KW-0217">Developmental protein</keyword>
<dbReference type="InterPro" id="IPR040353">
    <property type="entry name" value="FLX/FLX-like"/>
</dbReference>
<dbReference type="GO" id="GO:0009908">
    <property type="term" value="P:flower development"/>
    <property type="evidence" value="ECO:0007669"/>
    <property type="project" value="UniProtKB-KW"/>
</dbReference>
<evidence type="ECO:0000256" key="1">
    <source>
        <dbReference type="ARBA" id="ARBA00005405"/>
    </source>
</evidence>
<evidence type="ECO:0000256" key="5">
    <source>
        <dbReference type="ARBA" id="ARBA00023089"/>
    </source>
</evidence>
<evidence type="ECO:0000256" key="4">
    <source>
        <dbReference type="ARBA" id="ARBA00023054"/>
    </source>
</evidence>
<dbReference type="GO" id="GO:0030154">
    <property type="term" value="P:cell differentiation"/>
    <property type="evidence" value="ECO:0007669"/>
    <property type="project" value="UniProtKB-KW"/>
</dbReference>
<dbReference type="Proteomes" id="UP001341281">
    <property type="component" value="Chromosome 08"/>
</dbReference>
<sequence>MGRLKRVLGRRSEPSLFSEPSPTAIYCVHHPFSFVTRSGFSVLLPNPNPNPSFFAAAPPHGRCVALGPWPATSTNQSKALSIMSERGRLSRRLVDDRRRGYPEGRLIVDPRGYPEVHVGEDRRGYSLRVVEDRRGYPDTHLVGERRGYPGVRMVDDHRGHPIIRGVEVRRAYPDIHEGPRMRGAPQPHPAALEEQLELQDVEHRRLLADNRALVEERAVLHGELQAGKDEVRHLNAIIADITTEKEAYISKLVDKRRKLEAELRANEHLRDEIVQLRGEIEKLIVSRKELSEEAASLMEEFTRGKSVRQQLPMLNEEIDGLQQELVHVRTTCGLEQKGNIELLEQRKAMEKNMDSMAQEIGQMQAELAKFEARPWGAGGTYGMQMGSPEVAFTNPYEDSYSIHVGVSEKGPLHPPESSSWGTYDMNRLQYR</sequence>
<accession>A0AAQ3UAZ8</accession>
<proteinExistence type="inferred from homology"/>
<evidence type="ECO:0008006" key="9">
    <source>
        <dbReference type="Google" id="ProtNLM"/>
    </source>
</evidence>
<evidence type="ECO:0000256" key="6">
    <source>
        <dbReference type="SAM" id="Coils"/>
    </source>
</evidence>
<reference evidence="7 8" key="1">
    <citation type="submission" date="2024-02" db="EMBL/GenBank/DDBJ databases">
        <title>High-quality chromosome-scale genome assembly of Pensacola bahiagrass (Paspalum notatum Flugge var. saurae).</title>
        <authorList>
            <person name="Vega J.M."/>
            <person name="Podio M."/>
            <person name="Orjuela J."/>
            <person name="Siena L.A."/>
            <person name="Pessino S.C."/>
            <person name="Combes M.C."/>
            <person name="Mariac C."/>
            <person name="Albertini E."/>
            <person name="Pupilli F."/>
            <person name="Ortiz J.P.A."/>
            <person name="Leblanc O."/>
        </authorList>
    </citation>
    <scope>NUCLEOTIDE SEQUENCE [LARGE SCALE GENOMIC DNA]</scope>
    <source>
        <strain evidence="7">R1</strain>
        <tissue evidence="7">Leaf</tissue>
    </source>
</reference>
<name>A0AAQ3UAZ8_PASNO</name>
<evidence type="ECO:0000256" key="3">
    <source>
        <dbReference type="ARBA" id="ARBA00022782"/>
    </source>
</evidence>
<keyword evidence="3" id="KW-0221">Differentiation</keyword>
<feature type="coiled-coil region" evidence="6">
    <location>
        <begin position="249"/>
        <end position="300"/>
    </location>
</feature>
<dbReference type="PANTHER" id="PTHR33405:SF20">
    <property type="entry name" value="PROTEIN FLX-LIKE 3"/>
    <property type="match status" value="1"/>
</dbReference>
<comment type="similarity">
    <text evidence="1">Belongs to the FLX family.</text>
</comment>
<keyword evidence="8" id="KW-1185">Reference proteome</keyword>
<protein>
    <recommendedName>
        <fullName evidence="9">Protein FLX-like 3</fullName>
    </recommendedName>
</protein>
<dbReference type="AlphaFoldDB" id="A0AAQ3UAZ8"/>
<gene>
    <name evidence="7" type="ORF">U9M48_035289</name>
</gene>